<dbReference type="OrthoDB" id="5362512at2759"/>
<accession>A0A2T2NZP0</accession>
<dbReference type="InterPro" id="IPR010730">
    <property type="entry name" value="HET"/>
</dbReference>
<evidence type="ECO:0000313" key="3">
    <source>
        <dbReference type="Proteomes" id="UP000240883"/>
    </source>
</evidence>
<name>A0A2T2NZP0_CORCC</name>
<dbReference type="PANTHER" id="PTHR33112">
    <property type="entry name" value="DOMAIN PROTEIN, PUTATIVE-RELATED"/>
    <property type="match status" value="1"/>
</dbReference>
<proteinExistence type="predicted"/>
<keyword evidence="3" id="KW-1185">Reference proteome</keyword>
<evidence type="ECO:0000259" key="1">
    <source>
        <dbReference type="Pfam" id="PF06985"/>
    </source>
</evidence>
<dbReference type="Proteomes" id="UP000240883">
    <property type="component" value="Unassembled WGS sequence"/>
</dbReference>
<dbReference type="AlphaFoldDB" id="A0A2T2NZP0"/>
<organism evidence="2 3">
    <name type="scientific">Corynespora cassiicola Philippines</name>
    <dbReference type="NCBI Taxonomy" id="1448308"/>
    <lineage>
        <taxon>Eukaryota</taxon>
        <taxon>Fungi</taxon>
        <taxon>Dikarya</taxon>
        <taxon>Ascomycota</taxon>
        <taxon>Pezizomycotina</taxon>
        <taxon>Dothideomycetes</taxon>
        <taxon>Pleosporomycetidae</taxon>
        <taxon>Pleosporales</taxon>
        <taxon>Corynesporascaceae</taxon>
        <taxon>Corynespora</taxon>
    </lineage>
</organism>
<feature type="non-terminal residue" evidence="2">
    <location>
        <position position="467"/>
    </location>
</feature>
<dbReference type="EMBL" id="KZ678131">
    <property type="protein sequence ID" value="PSN70746.1"/>
    <property type="molecule type" value="Genomic_DNA"/>
</dbReference>
<evidence type="ECO:0000313" key="2">
    <source>
        <dbReference type="EMBL" id="PSN70746.1"/>
    </source>
</evidence>
<sequence length="467" mass="51345">MSIKQPLNSICHAIQRYIEETKTPAYYQPSPGGSLEDTVACGCKLCLVALRASGYQGRIDEIHDPEDEPFIHADVCVSGIRFSTFPPAPKLEVFIQQSTNNPSYNVIPVSTPIPASTSPEATIDRVADWLKTCLLNHSPLCPGAPTPSTVSTLPRRVLHVGTPSNPEIRLATPAPGEKGLYICLSHCWGGHQPLRTTLEPDTLTQFRSKIDWEDLPRTFQDAVLYTRALGIGYLWIDSLCIIQDSTEDWLVQSRAMASIYQNAILTLAATASVGPHDGLFRTSRPEHMATPLELAPSVQHRNCDMIDRASAPNIENGGCCCCCPENEAEHVKVYARTPLPHLQSPHPLLKRAWVLQERLLSPRILHFLADELAWECMGALECLCSALSISKATTSLPPDSPLAPVFRSHTAGHSGGAGVVPPWVFRKTRMHAPSFEYMAPAAVTDAWHELVEEYSAMRLSFGEDVFP</sequence>
<protein>
    <submittedName>
        <fullName evidence="2">HET-domain-containing protein</fullName>
    </submittedName>
</protein>
<reference evidence="2 3" key="1">
    <citation type="journal article" date="2018" name="Front. Microbiol.">
        <title>Genome-Wide Analysis of Corynespora cassiicola Leaf Fall Disease Putative Effectors.</title>
        <authorList>
            <person name="Lopez D."/>
            <person name="Ribeiro S."/>
            <person name="Label P."/>
            <person name="Fumanal B."/>
            <person name="Venisse J.S."/>
            <person name="Kohler A."/>
            <person name="de Oliveira R.R."/>
            <person name="Labutti K."/>
            <person name="Lipzen A."/>
            <person name="Lail K."/>
            <person name="Bauer D."/>
            <person name="Ohm R.A."/>
            <person name="Barry K.W."/>
            <person name="Spatafora J."/>
            <person name="Grigoriev I.V."/>
            <person name="Martin F.M."/>
            <person name="Pujade-Renaud V."/>
        </authorList>
    </citation>
    <scope>NUCLEOTIDE SEQUENCE [LARGE SCALE GENOMIC DNA]</scope>
    <source>
        <strain evidence="2 3">Philippines</strain>
    </source>
</reference>
<feature type="domain" description="Heterokaryon incompatibility" evidence="1">
    <location>
        <begin position="181"/>
        <end position="357"/>
    </location>
</feature>
<dbReference type="STRING" id="1448308.A0A2T2NZP0"/>
<gene>
    <name evidence="2" type="ORF">BS50DRAFT_517359</name>
</gene>
<dbReference type="PANTHER" id="PTHR33112:SF9">
    <property type="entry name" value="HETEROKARYON INCOMPATIBILITY DOMAIN-CONTAINING PROTEIN"/>
    <property type="match status" value="1"/>
</dbReference>
<dbReference type="Pfam" id="PF06985">
    <property type="entry name" value="HET"/>
    <property type="match status" value="1"/>
</dbReference>